<dbReference type="EMBL" id="PQXI01000049">
    <property type="protein sequence ID" value="TGO26999.1"/>
    <property type="molecule type" value="Genomic_DNA"/>
</dbReference>
<sequence length="220" mass="25342">MVHIHVGKDEGSDHFKLHKLVICGKVPYFEKMFNENFIEGATNSATLPEDDPDACNTIAFWIYSDKLLPLKHRTNDNGKWCIGELYLLADKFCLPDLMDRISDGLAFDMKKSNWISRLRKNKPGSMDSLYHYSPRKTCGMFRLVVSFLCYLLCGTRGAKDLEHWRTESIDVFLTQHDDVRHEVFKMIRALLPPSQNKGQAGSSIHVTVDHFPAIFHHYHS</sequence>
<dbReference type="Pfam" id="PF00651">
    <property type="entry name" value="BTB"/>
    <property type="match status" value="1"/>
</dbReference>
<dbReference type="Proteomes" id="UP000297910">
    <property type="component" value="Unassembled WGS sequence"/>
</dbReference>
<organism evidence="2 3">
    <name type="scientific">Botrytis paeoniae</name>
    <dbReference type="NCBI Taxonomy" id="278948"/>
    <lineage>
        <taxon>Eukaryota</taxon>
        <taxon>Fungi</taxon>
        <taxon>Dikarya</taxon>
        <taxon>Ascomycota</taxon>
        <taxon>Pezizomycotina</taxon>
        <taxon>Leotiomycetes</taxon>
        <taxon>Helotiales</taxon>
        <taxon>Sclerotiniaceae</taxon>
        <taxon>Botrytis</taxon>
    </lineage>
</organism>
<dbReference type="Gene3D" id="3.30.710.10">
    <property type="entry name" value="Potassium Channel Kv1.1, Chain A"/>
    <property type="match status" value="1"/>
</dbReference>
<keyword evidence="3" id="KW-1185">Reference proteome</keyword>
<dbReference type="CDD" id="cd18186">
    <property type="entry name" value="BTB_POZ_ZBTB_KLHL-like"/>
    <property type="match status" value="1"/>
</dbReference>
<dbReference type="PROSITE" id="PS50097">
    <property type="entry name" value="BTB"/>
    <property type="match status" value="1"/>
</dbReference>
<gene>
    <name evidence="2" type="ORF">BPAE_0049g00260</name>
</gene>
<evidence type="ECO:0000259" key="1">
    <source>
        <dbReference type="PROSITE" id="PS50097"/>
    </source>
</evidence>
<dbReference type="PANTHER" id="PTHR47843">
    <property type="entry name" value="BTB DOMAIN-CONTAINING PROTEIN-RELATED"/>
    <property type="match status" value="1"/>
</dbReference>
<evidence type="ECO:0000313" key="3">
    <source>
        <dbReference type="Proteomes" id="UP000297910"/>
    </source>
</evidence>
<dbReference type="InterPro" id="IPR000210">
    <property type="entry name" value="BTB/POZ_dom"/>
</dbReference>
<reference evidence="2 3" key="1">
    <citation type="submission" date="2017-12" db="EMBL/GenBank/DDBJ databases">
        <title>Comparative genomics of Botrytis spp.</title>
        <authorList>
            <person name="Valero-Jimenez C.A."/>
            <person name="Tapia P."/>
            <person name="Veloso J."/>
            <person name="Silva-Moreno E."/>
            <person name="Staats M."/>
            <person name="Valdes J.H."/>
            <person name="Van Kan J.A.L."/>
        </authorList>
    </citation>
    <scope>NUCLEOTIDE SEQUENCE [LARGE SCALE GENOMIC DNA]</scope>
    <source>
        <strain evidence="2 3">Bp0003</strain>
    </source>
</reference>
<feature type="domain" description="BTB" evidence="1">
    <location>
        <begin position="1"/>
        <end position="67"/>
    </location>
</feature>
<proteinExistence type="predicted"/>
<dbReference type="InterPro" id="IPR011333">
    <property type="entry name" value="SKP1/BTB/POZ_sf"/>
</dbReference>
<comment type="caution">
    <text evidence="2">The sequence shown here is derived from an EMBL/GenBank/DDBJ whole genome shotgun (WGS) entry which is preliminary data.</text>
</comment>
<name>A0A4Z1FVR2_9HELO</name>
<dbReference type="SUPFAM" id="SSF54695">
    <property type="entry name" value="POZ domain"/>
    <property type="match status" value="1"/>
</dbReference>
<accession>A0A4Z1FVR2</accession>
<protein>
    <recommendedName>
        <fullName evidence="1">BTB domain-containing protein</fullName>
    </recommendedName>
</protein>
<dbReference type="AlphaFoldDB" id="A0A4Z1FVR2"/>
<evidence type="ECO:0000313" key="2">
    <source>
        <dbReference type="EMBL" id="TGO26999.1"/>
    </source>
</evidence>